<gene>
    <name evidence="2" type="ORF">BaRGS_00005565</name>
</gene>
<comment type="caution">
    <text evidence="2">The sequence shown here is derived from an EMBL/GenBank/DDBJ whole genome shotgun (WGS) entry which is preliminary data.</text>
</comment>
<organism evidence="2 3">
    <name type="scientific">Batillaria attramentaria</name>
    <dbReference type="NCBI Taxonomy" id="370345"/>
    <lineage>
        <taxon>Eukaryota</taxon>
        <taxon>Metazoa</taxon>
        <taxon>Spiralia</taxon>
        <taxon>Lophotrochozoa</taxon>
        <taxon>Mollusca</taxon>
        <taxon>Gastropoda</taxon>
        <taxon>Caenogastropoda</taxon>
        <taxon>Sorbeoconcha</taxon>
        <taxon>Cerithioidea</taxon>
        <taxon>Batillariidae</taxon>
        <taxon>Batillaria</taxon>
    </lineage>
</organism>
<evidence type="ECO:0000256" key="1">
    <source>
        <dbReference type="SAM" id="MobiDB-lite"/>
    </source>
</evidence>
<dbReference type="Proteomes" id="UP001519460">
    <property type="component" value="Unassembled WGS sequence"/>
</dbReference>
<sequence>MQVLRLPMTPVRNKRQYTKVKATTEHKSFLLAPRMEVNNTSTSIPEWFPTTRALTKELLSRSSPNLLLRLPEPFANNRNTDLNDSSVIVKFDTTATSNEGPKSDDVDNDWSQDYPAMAFGRS</sequence>
<reference evidence="2 3" key="1">
    <citation type="journal article" date="2023" name="Sci. Data">
        <title>Genome assembly of the Korean intertidal mud-creeper Batillaria attramentaria.</title>
        <authorList>
            <person name="Patra A.K."/>
            <person name="Ho P.T."/>
            <person name="Jun S."/>
            <person name="Lee S.J."/>
            <person name="Kim Y."/>
            <person name="Won Y.J."/>
        </authorList>
    </citation>
    <scope>NUCLEOTIDE SEQUENCE [LARGE SCALE GENOMIC DNA]</scope>
    <source>
        <strain evidence="2">Wonlab-2016</strain>
    </source>
</reference>
<evidence type="ECO:0000313" key="3">
    <source>
        <dbReference type="Proteomes" id="UP001519460"/>
    </source>
</evidence>
<dbReference type="EMBL" id="JACVVK020000021">
    <property type="protein sequence ID" value="KAK7503300.1"/>
    <property type="molecule type" value="Genomic_DNA"/>
</dbReference>
<keyword evidence="3" id="KW-1185">Reference proteome</keyword>
<dbReference type="AlphaFoldDB" id="A0ABD0LUG3"/>
<protein>
    <submittedName>
        <fullName evidence="2">Uncharacterized protein</fullName>
    </submittedName>
</protein>
<proteinExistence type="predicted"/>
<evidence type="ECO:0000313" key="2">
    <source>
        <dbReference type="EMBL" id="KAK7503300.1"/>
    </source>
</evidence>
<feature type="region of interest" description="Disordered" evidence="1">
    <location>
        <begin position="93"/>
        <end position="122"/>
    </location>
</feature>
<accession>A0ABD0LUG3</accession>
<name>A0ABD0LUG3_9CAEN</name>